<dbReference type="InterPro" id="IPR014894">
    <property type="entry name" value="DcrB/EagT6"/>
</dbReference>
<dbReference type="OrthoDB" id="9012334at2"/>
<dbReference type="RefSeq" id="WP_115537227.1">
    <property type="nucleotide sequence ID" value="NZ_QRGA01000021.1"/>
</dbReference>
<dbReference type="AlphaFoldDB" id="A0A3D8JR66"/>
<sequence>MSNETTRVQFSEGSIALPPGFEDRTTNLFVPKEPATQPNLSVARDWLREDETLASYIDRQLDQLKAHLNSHKLRVRQRAQLGADDAALDGECIEATYRNGTRTVYQRQAAFVIAPRRALIFTASAPASFDEAFDSFWHTWLAGYQLPIGTDEAEQPS</sequence>
<protein>
    <submittedName>
        <fullName evidence="1">DUF1795 domain-containing protein</fullName>
    </submittedName>
</protein>
<dbReference type="EMBL" id="QRGA01000021">
    <property type="protein sequence ID" value="RDU95215.1"/>
    <property type="molecule type" value="Genomic_DNA"/>
</dbReference>
<evidence type="ECO:0000313" key="1">
    <source>
        <dbReference type="EMBL" id="RDU95215.1"/>
    </source>
</evidence>
<dbReference type="Proteomes" id="UP000256838">
    <property type="component" value="Unassembled WGS sequence"/>
</dbReference>
<dbReference type="Pfam" id="PF08786">
    <property type="entry name" value="DcrB"/>
    <property type="match status" value="1"/>
</dbReference>
<name>A0A3D8JR66_9BURK</name>
<gene>
    <name evidence="1" type="ORF">DWV00_29955</name>
</gene>
<evidence type="ECO:0000313" key="2">
    <source>
        <dbReference type="Proteomes" id="UP000256838"/>
    </source>
</evidence>
<organism evidence="1 2">
    <name type="scientific">Trinickia dinghuensis</name>
    <dbReference type="NCBI Taxonomy" id="2291023"/>
    <lineage>
        <taxon>Bacteria</taxon>
        <taxon>Pseudomonadati</taxon>
        <taxon>Pseudomonadota</taxon>
        <taxon>Betaproteobacteria</taxon>
        <taxon>Burkholderiales</taxon>
        <taxon>Burkholderiaceae</taxon>
        <taxon>Trinickia</taxon>
    </lineage>
</organism>
<dbReference type="Gene3D" id="3.40.1000.10">
    <property type="entry name" value="Mog1/PsbP, alpha/beta/alpha sandwich"/>
    <property type="match status" value="1"/>
</dbReference>
<keyword evidence="2" id="KW-1185">Reference proteome</keyword>
<dbReference type="InterPro" id="IPR016123">
    <property type="entry name" value="Mog1/PsbP_a/b/a-sand"/>
</dbReference>
<dbReference type="SUPFAM" id="SSF55724">
    <property type="entry name" value="Mog1p/PsbP-like"/>
    <property type="match status" value="1"/>
</dbReference>
<proteinExistence type="predicted"/>
<comment type="caution">
    <text evidence="1">The sequence shown here is derived from an EMBL/GenBank/DDBJ whole genome shotgun (WGS) entry which is preliminary data.</text>
</comment>
<reference evidence="1 2" key="1">
    <citation type="submission" date="2018-08" db="EMBL/GenBank/DDBJ databases">
        <title>Paraburkholderia sp. DHOM06 isolated from forest soil.</title>
        <authorList>
            <person name="Gao Z.-H."/>
            <person name="Qiu L.-H."/>
        </authorList>
    </citation>
    <scope>NUCLEOTIDE SEQUENCE [LARGE SCALE GENOMIC DNA]</scope>
    <source>
        <strain evidence="1 2">DHOM06</strain>
    </source>
</reference>
<accession>A0A3D8JR66</accession>